<accession>A0A1R2BME5</accession>
<dbReference type="AlphaFoldDB" id="A0A1R2BME5"/>
<gene>
    <name evidence="1" type="ORF">SteCoe_22420</name>
</gene>
<organism evidence="1 2">
    <name type="scientific">Stentor coeruleus</name>
    <dbReference type="NCBI Taxonomy" id="5963"/>
    <lineage>
        <taxon>Eukaryota</taxon>
        <taxon>Sar</taxon>
        <taxon>Alveolata</taxon>
        <taxon>Ciliophora</taxon>
        <taxon>Postciliodesmatophora</taxon>
        <taxon>Heterotrichea</taxon>
        <taxon>Heterotrichida</taxon>
        <taxon>Stentoridae</taxon>
        <taxon>Stentor</taxon>
    </lineage>
</organism>
<evidence type="ECO:0000313" key="1">
    <source>
        <dbReference type="EMBL" id="OMJ77898.1"/>
    </source>
</evidence>
<comment type="caution">
    <text evidence="1">The sequence shown here is derived from an EMBL/GenBank/DDBJ whole genome shotgun (WGS) entry which is preliminary data.</text>
</comment>
<keyword evidence="2" id="KW-1185">Reference proteome</keyword>
<protein>
    <submittedName>
        <fullName evidence="1">Uncharacterized protein</fullName>
    </submittedName>
</protein>
<dbReference type="EMBL" id="MPUH01000550">
    <property type="protein sequence ID" value="OMJ77898.1"/>
    <property type="molecule type" value="Genomic_DNA"/>
</dbReference>
<dbReference type="Proteomes" id="UP000187209">
    <property type="component" value="Unassembled WGS sequence"/>
</dbReference>
<proteinExistence type="predicted"/>
<reference evidence="1 2" key="1">
    <citation type="submission" date="2016-11" db="EMBL/GenBank/DDBJ databases">
        <title>The macronuclear genome of Stentor coeruleus: a giant cell with tiny introns.</title>
        <authorList>
            <person name="Slabodnick M."/>
            <person name="Ruby J.G."/>
            <person name="Reiff S.B."/>
            <person name="Swart E.C."/>
            <person name="Gosai S."/>
            <person name="Prabakaran S."/>
            <person name="Witkowska E."/>
            <person name="Larue G.E."/>
            <person name="Fisher S."/>
            <person name="Freeman R.M."/>
            <person name="Gunawardena J."/>
            <person name="Chu W."/>
            <person name="Stover N.A."/>
            <person name="Gregory B.D."/>
            <person name="Nowacki M."/>
            <person name="Derisi J."/>
            <person name="Roy S.W."/>
            <person name="Marshall W.F."/>
            <person name="Sood P."/>
        </authorList>
    </citation>
    <scope>NUCLEOTIDE SEQUENCE [LARGE SCALE GENOMIC DNA]</scope>
    <source>
        <strain evidence="1">WM001</strain>
    </source>
</reference>
<sequence length="75" mass="8625">MGSCSVIGKIKSVKSSGPEVTEYSTIDRRTINILNQKQLQDERKMIFINKDKNAPRLCITSSLLYNRRLQQKPIE</sequence>
<evidence type="ECO:0000313" key="2">
    <source>
        <dbReference type="Proteomes" id="UP000187209"/>
    </source>
</evidence>
<name>A0A1R2BME5_9CILI</name>